<evidence type="ECO:0000313" key="1">
    <source>
        <dbReference type="EMBL" id="VWC75650.1"/>
    </source>
</evidence>
<protein>
    <submittedName>
        <fullName evidence="1">Uncharacterized protein</fullName>
    </submittedName>
</protein>
<dbReference type="RefSeq" id="WP_174951096.1">
    <property type="nucleotide sequence ID" value="NZ_CABVQH010000008.1"/>
</dbReference>
<reference evidence="1 2" key="1">
    <citation type="submission" date="2019-09" db="EMBL/GenBank/DDBJ databases">
        <authorList>
            <person name="Depoorter E."/>
        </authorList>
    </citation>
    <scope>NUCLEOTIDE SEQUENCE [LARGE SCALE GENOMIC DNA]</scope>
    <source>
        <strain evidence="1">R-18109</strain>
    </source>
</reference>
<name>A0A6P2UP28_BURL3</name>
<organism evidence="1 2">
    <name type="scientific">Burkholderia lata (strain ATCC 17760 / DSM 23089 / LMG 22485 / NCIMB 9086 / R18194 / 383)</name>
    <dbReference type="NCBI Taxonomy" id="482957"/>
    <lineage>
        <taxon>Bacteria</taxon>
        <taxon>Pseudomonadati</taxon>
        <taxon>Pseudomonadota</taxon>
        <taxon>Betaproteobacteria</taxon>
        <taxon>Burkholderiales</taxon>
        <taxon>Burkholderiaceae</taxon>
        <taxon>Burkholderia</taxon>
        <taxon>Burkholderia cepacia complex</taxon>
    </lineage>
</organism>
<sequence length="203" mass="23281">MNSSDHVSALPHIEAEVFISRYEAKYKREAKKIQDRLGIKHMQALDAAAKKLGMQRHHYFLERVKGLKSRAQHFATQEERIRCATVVQPAKNRNYYWFHAELGLDEDGDLMTRSVACCKTTWLGFVGEDTDREIRKGALVNPDRVQDRFKGRRHSLYVIDDISALSLWLITWGGYALVPQDLVAESDFLTDLIAPQEYPSTAT</sequence>
<evidence type="ECO:0000313" key="2">
    <source>
        <dbReference type="Proteomes" id="UP000494260"/>
    </source>
</evidence>
<gene>
    <name evidence="1" type="ORF">BLA18109_02872</name>
</gene>
<accession>A0A6P2UP28</accession>
<dbReference type="Proteomes" id="UP000494260">
    <property type="component" value="Unassembled WGS sequence"/>
</dbReference>
<dbReference type="EMBL" id="CABVQH010000008">
    <property type="protein sequence ID" value="VWC75650.1"/>
    <property type="molecule type" value="Genomic_DNA"/>
</dbReference>
<proteinExistence type="predicted"/>
<dbReference type="AlphaFoldDB" id="A0A6P2UP28"/>